<feature type="region of interest" description="Disordered" evidence="1">
    <location>
        <begin position="1"/>
        <end position="31"/>
    </location>
</feature>
<sequence length="115" mass="12786">MQTFQSDGRTSKSHIGLLDQPATSTSTSTSTSYNLMNSNTIFNLSEQGTCDQYNSNNCAPYSTTTKRVIRFKRVYSTRTRGHSGPLQSLARKLGRFKVRTVVVEVASNPDSEQNK</sequence>
<reference evidence="3" key="1">
    <citation type="journal article" date="2018" name="Nat. Plants">
        <title>Whole-genome landscape of Medicago truncatula symbiotic genes.</title>
        <authorList>
            <person name="Pecrix Y."/>
            <person name="Staton S.E."/>
            <person name="Sallet E."/>
            <person name="Lelandais-Briere C."/>
            <person name="Moreau S."/>
            <person name="Carrere S."/>
            <person name="Blein T."/>
            <person name="Jardinaud M.F."/>
            <person name="Latrasse D."/>
            <person name="Zouine M."/>
            <person name="Zahm M."/>
            <person name="Kreplak J."/>
            <person name="Mayjonade B."/>
            <person name="Satge C."/>
            <person name="Perez M."/>
            <person name="Cauet S."/>
            <person name="Marande W."/>
            <person name="Chantry-Darmon C."/>
            <person name="Lopez-Roques C."/>
            <person name="Bouchez O."/>
            <person name="Berard A."/>
            <person name="Debelle F."/>
            <person name="Munos S."/>
            <person name="Bendahmane A."/>
            <person name="Berges H."/>
            <person name="Niebel A."/>
            <person name="Buitink J."/>
            <person name="Frugier F."/>
            <person name="Benhamed M."/>
            <person name="Crespi M."/>
            <person name="Gouzy J."/>
            <person name="Gamas P."/>
        </authorList>
    </citation>
    <scope>NUCLEOTIDE SEQUENCE [LARGE SCALE GENOMIC DNA]</scope>
    <source>
        <strain evidence="3">cv. Jemalong A17</strain>
    </source>
</reference>
<organism evidence="2 3">
    <name type="scientific">Medicago truncatula</name>
    <name type="common">Barrel medic</name>
    <name type="synonym">Medicago tribuloides</name>
    <dbReference type="NCBI Taxonomy" id="3880"/>
    <lineage>
        <taxon>Eukaryota</taxon>
        <taxon>Viridiplantae</taxon>
        <taxon>Streptophyta</taxon>
        <taxon>Embryophyta</taxon>
        <taxon>Tracheophyta</taxon>
        <taxon>Spermatophyta</taxon>
        <taxon>Magnoliopsida</taxon>
        <taxon>eudicotyledons</taxon>
        <taxon>Gunneridae</taxon>
        <taxon>Pentapetalae</taxon>
        <taxon>rosids</taxon>
        <taxon>fabids</taxon>
        <taxon>Fabales</taxon>
        <taxon>Fabaceae</taxon>
        <taxon>Papilionoideae</taxon>
        <taxon>50 kb inversion clade</taxon>
        <taxon>NPAAA clade</taxon>
        <taxon>Hologalegina</taxon>
        <taxon>IRL clade</taxon>
        <taxon>Trifolieae</taxon>
        <taxon>Medicago</taxon>
    </lineage>
</organism>
<proteinExistence type="predicted"/>
<dbReference type="EMBL" id="PSQE01000007">
    <property type="protein sequence ID" value="RHN48633.1"/>
    <property type="molecule type" value="Genomic_DNA"/>
</dbReference>
<protein>
    <submittedName>
        <fullName evidence="2">Uncharacterized protein</fullName>
    </submittedName>
</protein>
<evidence type="ECO:0000256" key="1">
    <source>
        <dbReference type="SAM" id="MobiDB-lite"/>
    </source>
</evidence>
<dbReference type="Proteomes" id="UP000265566">
    <property type="component" value="Chromosome 7"/>
</dbReference>
<dbReference type="AlphaFoldDB" id="A0A396H790"/>
<name>A0A396H790_MEDTR</name>
<comment type="caution">
    <text evidence="2">The sequence shown here is derived from an EMBL/GenBank/DDBJ whole genome shotgun (WGS) entry which is preliminary data.</text>
</comment>
<dbReference type="Gramene" id="rna43372">
    <property type="protein sequence ID" value="RHN48633.1"/>
    <property type="gene ID" value="gene43372"/>
</dbReference>
<accession>A0A396H790</accession>
<gene>
    <name evidence="2" type="ORF">MtrunA17_Chr7g0265861</name>
</gene>
<evidence type="ECO:0000313" key="3">
    <source>
        <dbReference type="Proteomes" id="UP000265566"/>
    </source>
</evidence>
<evidence type="ECO:0000313" key="2">
    <source>
        <dbReference type="EMBL" id="RHN48633.1"/>
    </source>
</evidence>